<sequence length="484" mass="54854">MLGPQLLLLGCLVWGALGRTANLRKGNDRNGRCLYTFTVHSPNESSCPGSGEANSAIQELQRDSSAQQSELEAAKIRLSVLETLVKQLRGDESPGLMPPAVQEMQRELDNLRREKTSLEADYNNFLQEKASLEKEKRQLENENRNLARRLANSQRELEMLRLGQCPQVKETAADISQGSKEVSKWGVQNLDYQELKSELSEVPASHIFKENSTNHSGTKDVDNGCGELVWVGEPITLRKAETIAGKYGVWMRDPEPMYPYTRETTWRVDTVGTDIRQVFQYDQISQFMRGYPSKVHVLPIPMESTGAVVYRGALYYQKHTSRIVIKYDLKTESVKAQKEIPNAGYHGQFPYSWGGYTDIDLAVDETGLWVIYSTEEAKGAIVLSKMNPDTLELKQTWETNIRKQSVANSFIICGTLYTVSSYSMADATINLAYDTSARSSKALTIPFKNRYKYSSMVDYNPAEKKIFSWDNFNMVEYDIRLSQM</sequence>
<dbReference type="CTD" id="4653"/>
<dbReference type="GeneID" id="114047676"/>
<reference evidence="33" key="2">
    <citation type="submission" date="2025-08" db="UniProtKB">
        <authorList>
            <consortium name="Ensembl"/>
        </authorList>
    </citation>
    <scope>IDENTIFICATION</scope>
</reference>
<dbReference type="SMART" id="SM00284">
    <property type="entry name" value="OLF"/>
    <property type="match status" value="1"/>
</dbReference>
<keyword evidence="12" id="KW-0272">Extracellular matrix</keyword>
<dbReference type="RefSeq" id="XP_027724385.1">
    <property type="nucleotide sequence ID" value="XM_027868584.1"/>
</dbReference>
<keyword evidence="18" id="KW-0106">Calcium</keyword>
<dbReference type="GO" id="GO:0001649">
    <property type="term" value="P:osteoblast differentiation"/>
    <property type="evidence" value="ECO:0007669"/>
    <property type="project" value="Ensembl"/>
</dbReference>
<dbReference type="GO" id="GO:0030971">
    <property type="term" value="F:receptor tyrosine kinase binding"/>
    <property type="evidence" value="ECO:0007669"/>
    <property type="project" value="Ensembl"/>
</dbReference>
<evidence type="ECO:0000256" key="25">
    <source>
        <dbReference type="ARBA" id="ARBA00023157"/>
    </source>
</evidence>
<evidence type="ECO:0000256" key="1">
    <source>
        <dbReference type="ARBA" id="ARBA00004138"/>
    </source>
</evidence>
<evidence type="ECO:0000256" key="11">
    <source>
        <dbReference type="ARBA" id="ARBA00022525"/>
    </source>
</evidence>
<evidence type="ECO:0000256" key="6">
    <source>
        <dbReference type="ARBA" id="ARBA00004541"/>
    </source>
</evidence>
<comment type="subcellular location">
    <subcellularLocation>
        <location evidence="1">Cell projection</location>
        <location evidence="1">Cilium</location>
    </subcellularLocation>
    <subcellularLocation>
        <location evidence="6">Cytoplasmic vesicle</location>
    </subcellularLocation>
    <subcellularLocation>
        <location evidence="8">Golgi apparatus</location>
    </subcellularLocation>
    <subcellularLocation>
        <location evidence="2">Mitochondrion inner membrane</location>
    </subcellularLocation>
    <subcellularLocation>
        <location evidence="9">Mitochondrion intermembrane space</location>
    </subcellularLocation>
    <subcellularLocation>
        <location evidence="3">Mitochondrion outer membrane</location>
    </subcellularLocation>
    <subcellularLocation>
        <location evidence="4">Rough endoplasmic reticulum</location>
    </subcellularLocation>
    <subcellularLocation>
        <location evidence="7">Secreted</location>
        <location evidence="7">Extracellular exosome</location>
    </subcellularLocation>
    <subcellularLocation>
        <location evidence="5">Secreted</location>
        <location evidence="5">Extracellular space</location>
        <location evidence="5">Extracellular matrix</location>
    </subcellularLocation>
</comment>
<feature type="signal peptide" evidence="31">
    <location>
        <begin position="1"/>
        <end position="18"/>
    </location>
</feature>
<evidence type="ECO:0000256" key="13">
    <source>
        <dbReference type="ARBA" id="ARBA00022723"/>
    </source>
</evidence>
<evidence type="ECO:0000256" key="18">
    <source>
        <dbReference type="ARBA" id="ARBA00022837"/>
    </source>
</evidence>
<dbReference type="GO" id="GO:0005794">
    <property type="term" value="C:Golgi apparatus"/>
    <property type="evidence" value="ECO:0007669"/>
    <property type="project" value="UniProtKB-SubCell"/>
</dbReference>
<dbReference type="GO" id="GO:0005758">
    <property type="term" value="C:mitochondrial intermembrane space"/>
    <property type="evidence" value="ECO:0007669"/>
    <property type="project" value="UniProtKB-SubCell"/>
</dbReference>
<evidence type="ECO:0000256" key="30">
    <source>
        <dbReference type="SAM" id="Coils"/>
    </source>
</evidence>
<evidence type="ECO:0000256" key="4">
    <source>
        <dbReference type="ARBA" id="ARBA00004427"/>
    </source>
</evidence>
<dbReference type="AlphaFoldDB" id="A0A4X2K4L1"/>
<gene>
    <name evidence="33" type="primary">MYOC</name>
</gene>
<dbReference type="PANTHER" id="PTHR23192:SF33">
    <property type="entry name" value="MYOCILIN"/>
    <property type="match status" value="1"/>
</dbReference>
<dbReference type="GO" id="GO:0060348">
    <property type="term" value="P:bone development"/>
    <property type="evidence" value="ECO:0007669"/>
    <property type="project" value="Ensembl"/>
</dbReference>
<evidence type="ECO:0000313" key="34">
    <source>
        <dbReference type="Proteomes" id="UP000314987"/>
    </source>
</evidence>
<dbReference type="GO" id="GO:0035024">
    <property type="term" value="P:negative regulation of Rho protein signal transduction"/>
    <property type="evidence" value="ECO:0007669"/>
    <property type="project" value="Ensembl"/>
</dbReference>
<dbReference type="InterPro" id="IPR003112">
    <property type="entry name" value="Olfac-like_dom"/>
</dbReference>
<evidence type="ECO:0000256" key="3">
    <source>
        <dbReference type="ARBA" id="ARBA00004294"/>
    </source>
</evidence>
<evidence type="ECO:0000259" key="32">
    <source>
        <dbReference type="PROSITE" id="PS51132"/>
    </source>
</evidence>
<keyword evidence="17" id="KW-0256">Endoplasmic reticulum</keyword>
<dbReference type="GO" id="GO:0045162">
    <property type="term" value="P:clustering of voltage-gated sodium channels"/>
    <property type="evidence" value="ECO:0007669"/>
    <property type="project" value="Ensembl"/>
</dbReference>
<keyword evidence="20 30" id="KW-0175">Coiled coil</keyword>
<keyword evidence="34" id="KW-1185">Reference proteome</keyword>
<dbReference type="GO" id="GO:0005791">
    <property type="term" value="C:rough endoplasmic reticulum"/>
    <property type="evidence" value="ECO:0007669"/>
    <property type="project" value="UniProtKB-SubCell"/>
</dbReference>
<name>A0A4X2K4L1_VOMUR</name>
<keyword evidence="24" id="KW-0564">Palmitate</keyword>
<protein>
    <recommendedName>
        <fullName evidence="10">Myocilin</fullName>
    </recommendedName>
</protein>
<comment type="caution">
    <text evidence="29">Lacks conserved residue(s) required for the propagation of feature annotation.</text>
</comment>
<evidence type="ECO:0000256" key="27">
    <source>
        <dbReference type="ARBA" id="ARBA00023288"/>
    </source>
</evidence>
<keyword evidence="14 31" id="KW-0732">Signal</keyword>
<dbReference type="PANTHER" id="PTHR23192">
    <property type="entry name" value="OLFACTOMEDIN-RELATED"/>
    <property type="match status" value="1"/>
</dbReference>
<dbReference type="GO" id="GO:0005741">
    <property type="term" value="C:mitochondrial outer membrane"/>
    <property type="evidence" value="ECO:0007669"/>
    <property type="project" value="UniProtKB-SubCell"/>
</dbReference>
<dbReference type="GO" id="GO:0035567">
    <property type="term" value="P:non-canonical Wnt signaling pathway"/>
    <property type="evidence" value="ECO:0007669"/>
    <property type="project" value="Ensembl"/>
</dbReference>
<evidence type="ECO:0000256" key="20">
    <source>
        <dbReference type="ARBA" id="ARBA00023054"/>
    </source>
</evidence>
<evidence type="ECO:0000256" key="7">
    <source>
        <dbReference type="ARBA" id="ARBA00004550"/>
    </source>
</evidence>
<evidence type="ECO:0000256" key="17">
    <source>
        <dbReference type="ARBA" id="ARBA00022824"/>
    </source>
</evidence>
<evidence type="ECO:0000256" key="23">
    <source>
        <dbReference type="ARBA" id="ARBA00023136"/>
    </source>
</evidence>
<feature type="domain" description="Olfactomedin-like" evidence="32">
    <location>
        <begin position="224"/>
        <end position="483"/>
    </location>
</feature>
<evidence type="ECO:0000256" key="22">
    <source>
        <dbReference type="ARBA" id="ARBA00023128"/>
    </source>
</evidence>
<dbReference type="GO" id="GO:0005615">
    <property type="term" value="C:extracellular space"/>
    <property type="evidence" value="ECO:0007669"/>
    <property type="project" value="Ensembl"/>
</dbReference>
<keyword evidence="23" id="KW-0472">Membrane</keyword>
<keyword evidence="21" id="KW-0969">Cilium</keyword>
<dbReference type="GO" id="GO:1900026">
    <property type="term" value="P:positive regulation of substrate adhesion-dependent cell spreading"/>
    <property type="evidence" value="ECO:0007669"/>
    <property type="project" value="Ensembl"/>
</dbReference>
<dbReference type="GO" id="GO:0014734">
    <property type="term" value="P:skeletal muscle hypertrophy"/>
    <property type="evidence" value="ECO:0007669"/>
    <property type="project" value="Ensembl"/>
</dbReference>
<evidence type="ECO:0000256" key="15">
    <source>
        <dbReference type="ARBA" id="ARBA00022787"/>
    </source>
</evidence>
<dbReference type="GO" id="GO:0005929">
    <property type="term" value="C:cilium"/>
    <property type="evidence" value="ECO:0007669"/>
    <property type="project" value="UniProtKB-SubCell"/>
</dbReference>
<dbReference type="Gene3D" id="1.20.5.1000">
    <property type="entry name" value="arf6 gtpase in complex with a specific effector, jip4"/>
    <property type="match status" value="1"/>
</dbReference>
<dbReference type="Pfam" id="PF02191">
    <property type="entry name" value="OLF"/>
    <property type="match status" value="1"/>
</dbReference>
<reference evidence="34" key="1">
    <citation type="submission" date="2018-12" db="EMBL/GenBank/DDBJ databases">
        <authorList>
            <person name="Yazar S."/>
        </authorList>
    </citation>
    <scope>NUCLEOTIDE SEQUENCE [LARGE SCALE GENOMIC DNA]</scope>
</reference>
<evidence type="ECO:0000256" key="12">
    <source>
        <dbReference type="ARBA" id="ARBA00022530"/>
    </source>
</evidence>
<keyword evidence="19" id="KW-0333">Golgi apparatus</keyword>
<evidence type="ECO:0000256" key="10">
    <source>
        <dbReference type="ARBA" id="ARBA00017216"/>
    </source>
</evidence>
<dbReference type="GO" id="GO:0046872">
    <property type="term" value="F:metal ion binding"/>
    <property type="evidence" value="ECO:0007669"/>
    <property type="project" value="UniProtKB-KW"/>
</dbReference>
<dbReference type="GO" id="GO:0032027">
    <property type="term" value="F:myosin light chain binding"/>
    <property type="evidence" value="ECO:0007669"/>
    <property type="project" value="Ensembl"/>
</dbReference>
<dbReference type="GO" id="GO:0001968">
    <property type="term" value="F:fibronectin binding"/>
    <property type="evidence" value="ECO:0007669"/>
    <property type="project" value="Ensembl"/>
</dbReference>
<keyword evidence="26" id="KW-0966">Cell projection</keyword>
<dbReference type="GO" id="GO:0005109">
    <property type="term" value="F:frizzled binding"/>
    <property type="evidence" value="ECO:0007669"/>
    <property type="project" value="Ensembl"/>
</dbReference>
<dbReference type="GO" id="GO:0051496">
    <property type="term" value="P:positive regulation of stress fiber assembly"/>
    <property type="evidence" value="ECO:0007669"/>
    <property type="project" value="Ensembl"/>
</dbReference>
<dbReference type="GO" id="GO:0051901">
    <property type="term" value="P:positive regulation of mitochondrial depolarization"/>
    <property type="evidence" value="ECO:0007669"/>
    <property type="project" value="Ensembl"/>
</dbReference>
<evidence type="ECO:0000256" key="19">
    <source>
        <dbReference type="ARBA" id="ARBA00023034"/>
    </source>
</evidence>
<dbReference type="STRING" id="29139.ENSVURP00010006939"/>
<organism evidence="33 34">
    <name type="scientific">Vombatus ursinus</name>
    <name type="common">Common wombat</name>
    <dbReference type="NCBI Taxonomy" id="29139"/>
    <lineage>
        <taxon>Eukaryota</taxon>
        <taxon>Metazoa</taxon>
        <taxon>Chordata</taxon>
        <taxon>Craniata</taxon>
        <taxon>Vertebrata</taxon>
        <taxon>Euteleostomi</taxon>
        <taxon>Mammalia</taxon>
        <taxon>Metatheria</taxon>
        <taxon>Diprotodontia</taxon>
        <taxon>Vombatidae</taxon>
        <taxon>Vombatus</taxon>
    </lineage>
</organism>
<feature type="chain" id="PRO_5021298592" description="Myocilin" evidence="31">
    <location>
        <begin position="19"/>
        <end position="484"/>
    </location>
</feature>
<accession>A0A4X2K4L1</accession>
<evidence type="ECO:0000256" key="26">
    <source>
        <dbReference type="ARBA" id="ARBA00023273"/>
    </source>
</evidence>
<evidence type="ECO:0000256" key="16">
    <source>
        <dbReference type="ARBA" id="ARBA00022792"/>
    </source>
</evidence>
<dbReference type="GO" id="GO:0051497">
    <property type="term" value="P:negative regulation of stress fiber assembly"/>
    <property type="evidence" value="ECO:0007669"/>
    <property type="project" value="Ensembl"/>
</dbReference>
<dbReference type="InterPro" id="IPR050605">
    <property type="entry name" value="Olfactomedin-like_domain"/>
</dbReference>
<evidence type="ECO:0000256" key="28">
    <source>
        <dbReference type="ARBA" id="ARBA00023329"/>
    </source>
</evidence>
<dbReference type="GO" id="GO:0031410">
    <property type="term" value="C:cytoplasmic vesicle"/>
    <property type="evidence" value="ECO:0007669"/>
    <property type="project" value="UniProtKB-SubCell"/>
</dbReference>
<keyword evidence="15" id="KW-1000">Mitochondrion outer membrane</keyword>
<dbReference type="Proteomes" id="UP000314987">
    <property type="component" value="Unassembled WGS sequence"/>
</dbReference>
<dbReference type="GO" id="GO:0001953">
    <property type="term" value="P:negative regulation of cell-matrix adhesion"/>
    <property type="evidence" value="ECO:0007669"/>
    <property type="project" value="Ensembl"/>
</dbReference>
<keyword evidence="27" id="KW-0449">Lipoprotein</keyword>
<evidence type="ECO:0000256" key="2">
    <source>
        <dbReference type="ARBA" id="ARBA00004273"/>
    </source>
</evidence>
<dbReference type="GO" id="GO:0022011">
    <property type="term" value="P:myelination in peripheral nervous system"/>
    <property type="evidence" value="ECO:0007669"/>
    <property type="project" value="Ensembl"/>
</dbReference>
<keyword evidence="11" id="KW-0964">Secreted</keyword>
<keyword evidence="13" id="KW-0479">Metal-binding</keyword>
<dbReference type="GO" id="GO:0051894">
    <property type="term" value="P:positive regulation of focal adhesion assembly"/>
    <property type="evidence" value="ECO:0007669"/>
    <property type="project" value="Ensembl"/>
</dbReference>
<evidence type="ECO:0000256" key="14">
    <source>
        <dbReference type="ARBA" id="ARBA00022729"/>
    </source>
</evidence>
<reference evidence="33" key="3">
    <citation type="submission" date="2025-09" db="UniProtKB">
        <authorList>
            <consortium name="Ensembl"/>
        </authorList>
    </citation>
    <scope>IDENTIFICATION</scope>
</reference>
<keyword evidence="25" id="KW-1015">Disulfide bond</keyword>
<keyword evidence="28" id="KW-0968">Cytoplasmic vesicle</keyword>
<keyword evidence="16" id="KW-0999">Mitochondrion inner membrane</keyword>
<feature type="coiled-coil region" evidence="30">
    <location>
        <begin position="57"/>
        <end position="163"/>
    </location>
</feature>
<dbReference type="GeneTree" id="ENSGT00940000158561"/>
<dbReference type="Ensembl" id="ENSVURT00010007835.1">
    <property type="protein sequence ID" value="ENSVURP00010006939.1"/>
    <property type="gene ID" value="ENSVURG00010005377.1"/>
</dbReference>
<dbReference type="GO" id="GO:0051897">
    <property type="term" value="P:positive regulation of phosphatidylinositol 3-kinase/protein kinase B signal transduction"/>
    <property type="evidence" value="ECO:0007669"/>
    <property type="project" value="Ensembl"/>
</dbReference>
<dbReference type="GO" id="GO:0033268">
    <property type="term" value="C:node of Ranvier"/>
    <property type="evidence" value="ECO:0007669"/>
    <property type="project" value="Ensembl"/>
</dbReference>
<evidence type="ECO:0000256" key="5">
    <source>
        <dbReference type="ARBA" id="ARBA00004498"/>
    </source>
</evidence>
<proteinExistence type="predicted"/>
<evidence type="ECO:0000313" key="33">
    <source>
        <dbReference type="Ensembl" id="ENSVURP00010006939.1"/>
    </source>
</evidence>
<keyword evidence="22" id="KW-0496">Mitochondrion</keyword>
<dbReference type="GO" id="GO:0030335">
    <property type="term" value="P:positive regulation of cell migration"/>
    <property type="evidence" value="ECO:0007669"/>
    <property type="project" value="Ensembl"/>
</dbReference>
<dbReference type="GO" id="GO:0005743">
    <property type="term" value="C:mitochondrial inner membrane"/>
    <property type="evidence" value="ECO:0007669"/>
    <property type="project" value="UniProtKB-SubCell"/>
</dbReference>
<evidence type="ECO:0000256" key="24">
    <source>
        <dbReference type="ARBA" id="ARBA00023139"/>
    </source>
</evidence>
<evidence type="ECO:0000256" key="31">
    <source>
        <dbReference type="SAM" id="SignalP"/>
    </source>
</evidence>
<dbReference type="OrthoDB" id="8626508at2759"/>
<dbReference type="GO" id="GO:0038133">
    <property type="term" value="P:ERBB2-ERBB3 signaling pathway"/>
    <property type="evidence" value="ECO:0007669"/>
    <property type="project" value="Ensembl"/>
</dbReference>
<dbReference type="OMA" id="REVSKWN"/>
<dbReference type="PROSITE" id="PS51132">
    <property type="entry name" value="OLF"/>
    <property type="match status" value="1"/>
</dbReference>
<dbReference type="GO" id="GO:0046330">
    <property type="term" value="P:positive regulation of JNK cascade"/>
    <property type="evidence" value="ECO:0007669"/>
    <property type="project" value="Ensembl"/>
</dbReference>
<evidence type="ECO:0000256" key="8">
    <source>
        <dbReference type="ARBA" id="ARBA00004555"/>
    </source>
</evidence>
<evidence type="ECO:0000256" key="21">
    <source>
        <dbReference type="ARBA" id="ARBA00023069"/>
    </source>
</evidence>
<dbReference type="GO" id="GO:0031175">
    <property type="term" value="P:neuron projection development"/>
    <property type="evidence" value="ECO:0007669"/>
    <property type="project" value="Ensembl"/>
</dbReference>
<evidence type="ECO:0000256" key="29">
    <source>
        <dbReference type="PROSITE-ProRule" id="PRU00446"/>
    </source>
</evidence>
<evidence type="ECO:0000256" key="9">
    <source>
        <dbReference type="ARBA" id="ARBA00004569"/>
    </source>
</evidence>